<dbReference type="PANTHER" id="PTHR17630:SF44">
    <property type="entry name" value="PROTEIN AIM2"/>
    <property type="match status" value="1"/>
</dbReference>
<name>A0ABR4LE68_9EURO</name>
<dbReference type="SUPFAM" id="SSF53474">
    <property type="entry name" value="alpha/beta-Hydrolases"/>
    <property type="match status" value="1"/>
</dbReference>
<dbReference type="PANTHER" id="PTHR17630">
    <property type="entry name" value="DIENELACTONE HYDROLASE"/>
    <property type="match status" value="1"/>
</dbReference>
<sequence length="261" mass="29273">MTSLPPGSCCYQGVKHEGVAKGTLSRVGNFEVYTVQPEDRTPENAILILTDVIGHKFINVQLIADQLAQNGYFVIIPDLFDGDPIPLNRPDGFDIFAWRNGKHHPQGRSHLPENVDPVVEATIEELRNKHGFKKIGAIGYCFGAKYVVRHLRPDLGKIDVGFVAHPSFVDEEELRAITGPLAISAAETDTIFPVEKRHQSEVILREIGVPYQISLFSGVSHGFAVRADLDDRRSRYAKESTFFQNLRWFAEYLSGTREDKL</sequence>
<dbReference type="Proteomes" id="UP001610432">
    <property type="component" value="Unassembled WGS sequence"/>
</dbReference>
<feature type="domain" description="Dienelactone hydrolase" evidence="1">
    <location>
        <begin position="30"/>
        <end position="253"/>
    </location>
</feature>
<dbReference type="InterPro" id="IPR002925">
    <property type="entry name" value="Dienelactn_hydro"/>
</dbReference>
<comment type="caution">
    <text evidence="2">The sequence shown here is derived from an EMBL/GenBank/DDBJ whole genome shotgun (WGS) entry which is preliminary data.</text>
</comment>
<dbReference type="Gene3D" id="3.40.50.1820">
    <property type="entry name" value="alpha/beta hydrolase"/>
    <property type="match status" value="1"/>
</dbReference>
<proteinExistence type="predicted"/>
<reference evidence="2 3" key="1">
    <citation type="submission" date="2024-07" db="EMBL/GenBank/DDBJ databases">
        <title>Section-level genome sequencing and comparative genomics of Aspergillus sections Usti and Cavernicolus.</title>
        <authorList>
            <consortium name="Lawrence Berkeley National Laboratory"/>
            <person name="Nybo J.L."/>
            <person name="Vesth T.C."/>
            <person name="Theobald S."/>
            <person name="Frisvad J.C."/>
            <person name="Larsen T.O."/>
            <person name="Kjaerboelling I."/>
            <person name="Rothschild-Mancinelli K."/>
            <person name="Lyhne E.K."/>
            <person name="Kogle M.E."/>
            <person name="Barry K."/>
            <person name="Clum A."/>
            <person name="Na H."/>
            <person name="Ledsgaard L."/>
            <person name="Lin J."/>
            <person name="Lipzen A."/>
            <person name="Kuo A."/>
            <person name="Riley R."/>
            <person name="Mondo S."/>
            <person name="Labutti K."/>
            <person name="Haridas S."/>
            <person name="Pangalinan J."/>
            <person name="Salamov A.A."/>
            <person name="Simmons B.A."/>
            <person name="Magnuson J.K."/>
            <person name="Chen J."/>
            <person name="Drula E."/>
            <person name="Henrissat B."/>
            <person name="Wiebenga A."/>
            <person name="Lubbers R.J."/>
            <person name="Gomes A.C."/>
            <person name="Macurrencykelacurrency M.R."/>
            <person name="Stajich J."/>
            <person name="Grigoriev I.V."/>
            <person name="Mortensen U.H."/>
            <person name="De Vries R.P."/>
            <person name="Baker S.E."/>
            <person name="Andersen M.R."/>
        </authorList>
    </citation>
    <scope>NUCLEOTIDE SEQUENCE [LARGE SCALE GENOMIC DNA]</scope>
    <source>
        <strain evidence="2 3">CBS 449.75</strain>
    </source>
</reference>
<dbReference type="InterPro" id="IPR029058">
    <property type="entry name" value="AB_hydrolase_fold"/>
</dbReference>
<gene>
    <name evidence="2" type="ORF">BJX67DRAFT_375052</name>
</gene>
<keyword evidence="2" id="KW-0378">Hydrolase</keyword>
<evidence type="ECO:0000313" key="2">
    <source>
        <dbReference type="EMBL" id="KAL2862834.1"/>
    </source>
</evidence>
<keyword evidence="3" id="KW-1185">Reference proteome</keyword>
<dbReference type="Pfam" id="PF01738">
    <property type="entry name" value="DLH"/>
    <property type="match status" value="1"/>
</dbReference>
<organism evidence="2 3">
    <name type="scientific">Aspergillus lucknowensis</name>
    <dbReference type="NCBI Taxonomy" id="176173"/>
    <lineage>
        <taxon>Eukaryota</taxon>
        <taxon>Fungi</taxon>
        <taxon>Dikarya</taxon>
        <taxon>Ascomycota</taxon>
        <taxon>Pezizomycotina</taxon>
        <taxon>Eurotiomycetes</taxon>
        <taxon>Eurotiomycetidae</taxon>
        <taxon>Eurotiales</taxon>
        <taxon>Aspergillaceae</taxon>
        <taxon>Aspergillus</taxon>
        <taxon>Aspergillus subgen. Nidulantes</taxon>
    </lineage>
</organism>
<evidence type="ECO:0000259" key="1">
    <source>
        <dbReference type="Pfam" id="PF01738"/>
    </source>
</evidence>
<accession>A0ABR4LE68</accession>
<dbReference type="GO" id="GO:0016787">
    <property type="term" value="F:hydrolase activity"/>
    <property type="evidence" value="ECO:0007669"/>
    <property type="project" value="UniProtKB-KW"/>
</dbReference>
<dbReference type="GeneID" id="98146714"/>
<dbReference type="RefSeq" id="XP_070881813.1">
    <property type="nucleotide sequence ID" value="XM_071031642.1"/>
</dbReference>
<evidence type="ECO:0000313" key="3">
    <source>
        <dbReference type="Proteomes" id="UP001610432"/>
    </source>
</evidence>
<protein>
    <submittedName>
        <fullName evidence="2">Dienelactone hydrolase</fullName>
    </submittedName>
</protein>
<dbReference type="EMBL" id="JBFXLQ010000061">
    <property type="protein sequence ID" value="KAL2862834.1"/>
    <property type="molecule type" value="Genomic_DNA"/>
</dbReference>